<dbReference type="CDD" id="cd00776">
    <property type="entry name" value="AsxRS_core"/>
    <property type="match status" value="1"/>
</dbReference>
<evidence type="ECO:0000256" key="7">
    <source>
        <dbReference type="ARBA" id="ARBA00022917"/>
    </source>
</evidence>
<feature type="binding site" evidence="9">
    <location>
        <begin position="247"/>
        <end position="249"/>
    </location>
    <ligand>
        <name>ATP</name>
        <dbReference type="ChEBI" id="CHEBI:30616"/>
    </ligand>
</feature>
<feature type="binding site" evidence="9">
    <location>
        <position position="393"/>
    </location>
    <ligand>
        <name>L-aspartate</name>
        <dbReference type="ChEBI" id="CHEBI:29991"/>
    </ligand>
</feature>
<dbReference type="EC" id="6.1.1.12" evidence="9"/>
<dbReference type="PRINTS" id="PR01042">
    <property type="entry name" value="TRNASYNTHASP"/>
</dbReference>
<feature type="binding site" evidence="9">
    <location>
        <begin position="434"/>
        <end position="437"/>
    </location>
    <ligand>
        <name>ATP</name>
        <dbReference type="ChEBI" id="CHEBI:30616"/>
    </ligand>
</feature>
<evidence type="ECO:0000256" key="3">
    <source>
        <dbReference type="ARBA" id="ARBA00022490"/>
    </source>
</evidence>
<keyword evidence="4 9" id="KW-0436">Ligase</keyword>
<keyword evidence="7 9" id="KW-0648">Protein biosynthesis</keyword>
<dbReference type="InterPro" id="IPR004523">
    <property type="entry name" value="Asp-tRNA_synthase_2"/>
</dbReference>
<dbReference type="FunFam" id="3.30.930.10:FF:000038">
    <property type="entry name" value="Aspartate--tRNA ligase"/>
    <property type="match status" value="1"/>
</dbReference>
<protein>
    <recommendedName>
        <fullName evidence="9">Aspartate--tRNA ligase</fullName>
        <ecNumber evidence="9">6.1.1.12</ecNumber>
    </recommendedName>
    <alternativeName>
        <fullName evidence="9">Aspartyl-tRNA synthetase</fullName>
        <shortName evidence="9">AspRS</shortName>
    </alternativeName>
</protein>
<comment type="similarity">
    <text evidence="2 9">Belongs to the class-II aminoacyl-tRNA synthetase family. Type 2 subfamily.</text>
</comment>
<dbReference type="Gene3D" id="2.40.50.140">
    <property type="entry name" value="Nucleic acid-binding proteins"/>
    <property type="match status" value="1"/>
</dbReference>
<sequence length="463" mass="53713">MLPVFGKKEKRREQEMNENQENNGNENFVRMESDAFEEGMVKIHGSIHRLRKMSGFSFLILRTARRLVQCILEPGRCEILGPDGSVWEGPLREEMCIRMEAQAVREPRSKTGWELHPVRIRILSVPAQTLPVVIHGKEIPASLETILDYRPMTLRNEKERAVFRIQDALVRGFTEYLQRNDFVQIHTPKLVSQGAEGGANIFRLDYFGREAYLAQSPQFYKQMMVGVYERVFEIGPVFRAEKHDTARHLNEYTGVDFEMGYIEGFEELCRMEEGMIRHTLEGLSELCGEELALLNVRIPRIGSIPFIRFHEAKERIARKYRRPVREKEDLDPEEEKLLCELIQEETGSEFVFVTHYPTAKRPFYAMEDEADRSVTKSFDLLFRGLEVTTGGQRIHDHAAQLAKMKERGMDPEQFESYLMIHRGGMPPHGGLGMGLERFTARLLEQDNVRRACLFPRDIHRIAP</sequence>
<organism evidence="12 13">
    <name type="scientific">Candidatus Eisenbergiella merdavium</name>
    <dbReference type="NCBI Taxonomy" id="2838551"/>
    <lineage>
        <taxon>Bacteria</taxon>
        <taxon>Bacillati</taxon>
        <taxon>Bacillota</taxon>
        <taxon>Clostridia</taxon>
        <taxon>Lachnospirales</taxon>
        <taxon>Lachnospiraceae</taxon>
        <taxon>Eisenbergiella</taxon>
    </lineage>
</organism>
<reference evidence="12" key="2">
    <citation type="submission" date="2021-04" db="EMBL/GenBank/DDBJ databases">
        <authorList>
            <person name="Gilroy R."/>
        </authorList>
    </citation>
    <scope>NUCLEOTIDE SEQUENCE</scope>
    <source>
        <strain evidence="12">USAMLcec2-132</strain>
    </source>
</reference>
<comment type="caution">
    <text evidence="12">The sequence shown here is derived from an EMBL/GenBank/DDBJ whole genome shotgun (WGS) entry which is preliminary data.</text>
</comment>
<comment type="subcellular location">
    <subcellularLocation>
        <location evidence="1 9">Cytoplasm</location>
    </subcellularLocation>
</comment>
<evidence type="ECO:0000256" key="4">
    <source>
        <dbReference type="ARBA" id="ARBA00022598"/>
    </source>
</evidence>
<dbReference type="Pfam" id="PF00152">
    <property type="entry name" value="tRNA-synt_2"/>
    <property type="match status" value="1"/>
</dbReference>
<evidence type="ECO:0000256" key="1">
    <source>
        <dbReference type="ARBA" id="ARBA00004496"/>
    </source>
</evidence>
<dbReference type="Gene3D" id="3.30.930.10">
    <property type="entry name" value="Bira Bifunctional Protein, Domain 2"/>
    <property type="match status" value="1"/>
</dbReference>
<name>A0A9D2SRM9_9FIRM</name>
<dbReference type="GO" id="GO:0006422">
    <property type="term" value="P:aspartyl-tRNA aminoacylation"/>
    <property type="evidence" value="ECO:0007669"/>
    <property type="project" value="UniProtKB-UniRule"/>
</dbReference>
<evidence type="ECO:0000256" key="8">
    <source>
        <dbReference type="ARBA" id="ARBA00023146"/>
    </source>
</evidence>
<dbReference type="HAMAP" id="MF_02075">
    <property type="entry name" value="Asp_tRNA_synth_type2"/>
    <property type="match status" value="1"/>
</dbReference>
<comment type="function">
    <text evidence="9">Catalyzes the attachment of L-aspartate to tRNA(Asp) in a two-step reaction: L-aspartate is first activated by ATP to form Asp-AMP and then transferred to the acceptor end of tRNA(Asp).</text>
</comment>
<dbReference type="NCBIfam" id="NF003483">
    <property type="entry name" value="PRK05159.1"/>
    <property type="match status" value="1"/>
</dbReference>
<dbReference type="PANTHER" id="PTHR43450">
    <property type="entry name" value="ASPARTYL-TRNA SYNTHETASE"/>
    <property type="match status" value="1"/>
</dbReference>
<dbReference type="GO" id="GO:0003723">
    <property type="term" value="F:RNA binding"/>
    <property type="evidence" value="ECO:0007669"/>
    <property type="project" value="TreeGrafter"/>
</dbReference>
<dbReference type="InterPro" id="IPR012340">
    <property type="entry name" value="NA-bd_OB-fold"/>
</dbReference>
<comment type="caution">
    <text evidence="9">Lacks conserved residue(s) required for the propagation of feature annotation.</text>
</comment>
<feature type="domain" description="Aminoacyl-transfer RNA synthetases class-II family profile" evidence="11">
    <location>
        <begin position="163"/>
        <end position="455"/>
    </location>
</feature>
<evidence type="ECO:0000256" key="9">
    <source>
        <dbReference type="HAMAP-Rule" id="MF_02075"/>
    </source>
</evidence>
<evidence type="ECO:0000256" key="10">
    <source>
        <dbReference type="SAM" id="MobiDB-lite"/>
    </source>
</evidence>
<dbReference type="NCBIfam" id="TIGR00458">
    <property type="entry name" value="aspS_nondisc"/>
    <property type="match status" value="1"/>
</dbReference>
<dbReference type="GO" id="GO:0005524">
    <property type="term" value="F:ATP binding"/>
    <property type="evidence" value="ECO:0007669"/>
    <property type="project" value="UniProtKB-UniRule"/>
</dbReference>
<dbReference type="SUPFAM" id="SSF50249">
    <property type="entry name" value="Nucleic acid-binding proteins"/>
    <property type="match status" value="1"/>
</dbReference>
<keyword evidence="6 9" id="KW-0067">ATP-binding</keyword>
<dbReference type="InterPro" id="IPR004364">
    <property type="entry name" value="Aa-tRNA-synt_II"/>
</dbReference>
<reference evidence="12" key="1">
    <citation type="journal article" date="2021" name="PeerJ">
        <title>Extensive microbial diversity within the chicken gut microbiome revealed by metagenomics and culture.</title>
        <authorList>
            <person name="Gilroy R."/>
            <person name="Ravi A."/>
            <person name="Getino M."/>
            <person name="Pursley I."/>
            <person name="Horton D.L."/>
            <person name="Alikhan N.F."/>
            <person name="Baker D."/>
            <person name="Gharbi K."/>
            <person name="Hall N."/>
            <person name="Watson M."/>
            <person name="Adriaenssens E.M."/>
            <person name="Foster-Nyarko E."/>
            <person name="Jarju S."/>
            <person name="Secka A."/>
            <person name="Antonio M."/>
            <person name="Oren A."/>
            <person name="Chaudhuri R.R."/>
            <person name="La Ragione R."/>
            <person name="Hildebrand F."/>
            <person name="Pallen M.J."/>
        </authorList>
    </citation>
    <scope>NUCLEOTIDE SEQUENCE</scope>
    <source>
        <strain evidence="12">USAMLcec2-132</strain>
    </source>
</reference>
<dbReference type="GO" id="GO:0140096">
    <property type="term" value="F:catalytic activity, acting on a protein"/>
    <property type="evidence" value="ECO:0007669"/>
    <property type="project" value="UniProtKB-ARBA"/>
</dbReference>
<evidence type="ECO:0000256" key="2">
    <source>
        <dbReference type="ARBA" id="ARBA00005312"/>
    </source>
</evidence>
<dbReference type="AlphaFoldDB" id="A0A9D2SRM9"/>
<proteinExistence type="inferred from homology"/>
<keyword evidence="5 9" id="KW-0547">Nucleotide-binding</keyword>
<dbReference type="InterPro" id="IPR006195">
    <property type="entry name" value="aa-tRNA-synth_II"/>
</dbReference>
<dbReference type="GO" id="GO:0005829">
    <property type="term" value="C:cytosol"/>
    <property type="evidence" value="ECO:0007669"/>
    <property type="project" value="TreeGrafter"/>
</dbReference>
<comment type="catalytic activity">
    <reaction evidence="9">
        <text>tRNA(Asp) + L-aspartate + ATP = L-aspartyl-tRNA(Asp) + AMP + diphosphate</text>
        <dbReference type="Rhea" id="RHEA:19649"/>
        <dbReference type="Rhea" id="RHEA-COMP:9660"/>
        <dbReference type="Rhea" id="RHEA-COMP:9678"/>
        <dbReference type="ChEBI" id="CHEBI:29991"/>
        <dbReference type="ChEBI" id="CHEBI:30616"/>
        <dbReference type="ChEBI" id="CHEBI:33019"/>
        <dbReference type="ChEBI" id="CHEBI:78442"/>
        <dbReference type="ChEBI" id="CHEBI:78516"/>
        <dbReference type="ChEBI" id="CHEBI:456215"/>
        <dbReference type="EC" id="6.1.1.12"/>
    </reaction>
</comment>
<dbReference type="SUPFAM" id="SSF55681">
    <property type="entry name" value="Class II aaRS and biotin synthetases"/>
    <property type="match status" value="1"/>
</dbReference>
<feature type="binding site" evidence="9">
    <location>
        <begin position="239"/>
        <end position="241"/>
    </location>
    <ligand>
        <name>ATP</name>
        <dbReference type="ChEBI" id="CHEBI:30616"/>
    </ligand>
</feature>
<dbReference type="GO" id="GO:0016740">
    <property type="term" value="F:transferase activity"/>
    <property type="evidence" value="ECO:0007669"/>
    <property type="project" value="UniProtKB-ARBA"/>
</dbReference>
<dbReference type="InterPro" id="IPR002312">
    <property type="entry name" value="Asp/Asn-tRNA-synth_IIb"/>
</dbReference>
<feature type="binding site" evidence="9">
    <location>
        <position position="386"/>
    </location>
    <ligand>
        <name>ATP</name>
        <dbReference type="ChEBI" id="CHEBI:30616"/>
    </ligand>
</feature>
<evidence type="ECO:0000313" key="12">
    <source>
        <dbReference type="EMBL" id="HJC25723.1"/>
    </source>
</evidence>
<evidence type="ECO:0000256" key="5">
    <source>
        <dbReference type="ARBA" id="ARBA00022741"/>
    </source>
</evidence>
<feature type="region of interest" description="Disordered" evidence="10">
    <location>
        <begin position="1"/>
        <end position="28"/>
    </location>
</feature>
<evidence type="ECO:0000259" key="11">
    <source>
        <dbReference type="PROSITE" id="PS50862"/>
    </source>
</evidence>
<keyword evidence="3 9" id="KW-0963">Cytoplasm</keyword>
<feature type="binding site" evidence="9">
    <location>
        <position position="239"/>
    </location>
    <ligand>
        <name>L-aspartate</name>
        <dbReference type="ChEBI" id="CHEBI:29991"/>
    </ligand>
</feature>
<dbReference type="GO" id="GO:0017101">
    <property type="term" value="C:aminoacyl-tRNA synthetase multienzyme complex"/>
    <property type="evidence" value="ECO:0007669"/>
    <property type="project" value="TreeGrafter"/>
</dbReference>
<feature type="region of interest" description="Aspartate" evidence="9">
    <location>
        <begin position="218"/>
        <end position="221"/>
    </location>
</feature>
<keyword evidence="8 9" id="KW-0030">Aminoacyl-tRNA synthetase</keyword>
<accession>A0A9D2SRM9</accession>
<dbReference type="PROSITE" id="PS50862">
    <property type="entry name" value="AA_TRNA_LIGASE_II"/>
    <property type="match status" value="1"/>
</dbReference>
<feature type="binding site" evidence="9">
    <location>
        <position position="196"/>
    </location>
    <ligand>
        <name>L-aspartate</name>
        <dbReference type="ChEBI" id="CHEBI:29991"/>
    </ligand>
</feature>
<evidence type="ECO:0000256" key="6">
    <source>
        <dbReference type="ARBA" id="ARBA00022840"/>
    </source>
</evidence>
<dbReference type="GO" id="GO:0004815">
    <property type="term" value="F:aspartate-tRNA ligase activity"/>
    <property type="evidence" value="ECO:0007669"/>
    <property type="project" value="UniProtKB-UniRule"/>
</dbReference>
<comment type="subunit">
    <text evidence="9">Homodimer.</text>
</comment>
<dbReference type="Proteomes" id="UP000823891">
    <property type="component" value="Unassembled WGS sequence"/>
</dbReference>
<gene>
    <name evidence="9 12" type="primary">aspS</name>
    <name evidence="12" type="ORF">H9761_18840</name>
</gene>
<feature type="compositionally biased region" description="Low complexity" evidence="10">
    <location>
        <begin position="17"/>
        <end position="27"/>
    </location>
</feature>
<dbReference type="InterPro" id="IPR045864">
    <property type="entry name" value="aa-tRNA-synth_II/BPL/LPL"/>
</dbReference>
<dbReference type="PANTHER" id="PTHR43450:SF1">
    <property type="entry name" value="ASPARTATE--TRNA LIGASE, CYTOPLASMIC"/>
    <property type="match status" value="1"/>
</dbReference>
<evidence type="ECO:0000313" key="13">
    <source>
        <dbReference type="Proteomes" id="UP000823891"/>
    </source>
</evidence>
<dbReference type="EMBL" id="DWWS01000070">
    <property type="protein sequence ID" value="HJC25723.1"/>
    <property type="molecule type" value="Genomic_DNA"/>
</dbReference>
<feature type="binding site" evidence="9">
    <location>
        <position position="389"/>
    </location>
    <ligand>
        <name>L-aspartate</name>
        <dbReference type="ChEBI" id="CHEBI:29991"/>
    </ligand>
</feature>